<evidence type="ECO:0000259" key="2">
    <source>
        <dbReference type="Pfam" id="PF04715"/>
    </source>
</evidence>
<dbReference type="GO" id="GO:0000162">
    <property type="term" value="P:L-tryptophan biosynthetic process"/>
    <property type="evidence" value="ECO:0007669"/>
    <property type="project" value="TreeGrafter"/>
</dbReference>
<accession>A0A1G6RRY0</accession>
<dbReference type="PRINTS" id="PR00095">
    <property type="entry name" value="ANTSNTHASEI"/>
</dbReference>
<organism evidence="3 4">
    <name type="scientific">Aquimonas voraii</name>
    <dbReference type="NCBI Taxonomy" id="265719"/>
    <lineage>
        <taxon>Bacteria</taxon>
        <taxon>Pseudomonadati</taxon>
        <taxon>Pseudomonadota</taxon>
        <taxon>Gammaproteobacteria</taxon>
        <taxon>Lysobacterales</taxon>
        <taxon>Lysobacteraceae</taxon>
        <taxon>Aquimonas</taxon>
    </lineage>
</organism>
<dbReference type="InterPro" id="IPR019999">
    <property type="entry name" value="Anth_synth_I-like"/>
</dbReference>
<gene>
    <name evidence="3" type="ORF">SAMN04488509_10171</name>
</gene>
<dbReference type="PANTHER" id="PTHR11236:SF9">
    <property type="entry name" value="ANTHRANILATE SYNTHASE COMPONENT 1"/>
    <property type="match status" value="1"/>
</dbReference>
<dbReference type="SUPFAM" id="SSF56322">
    <property type="entry name" value="ADC synthase"/>
    <property type="match status" value="1"/>
</dbReference>
<feature type="domain" description="Anthranilate synthase component I N-terminal" evidence="2">
    <location>
        <begin position="25"/>
        <end position="143"/>
    </location>
</feature>
<proteinExistence type="predicted"/>
<keyword evidence="4" id="KW-1185">Reference proteome</keyword>
<dbReference type="PANTHER" id="PTHR11236">
    <property type="entry name" value="AMINOBENZOATE/ANTHRANILATE SYNTHASE"/>
    <property type="match status" value="1"/>
</dbReference>
<name>A0A1G6RRY0_9GAMM</name>
<dbReference type="InterPro" id="IPR015890">
    <property type="entry name" value="Chorismate_C"/>
</dbReference>
<evidence type="ECO:0000313" key="4">
    <source>
        <dbReference type="Proteomes" id="UP000199603"/>
    </source>
</evidence>
<dbReference type="Proteomes" id="UP000199603">
    <property type="component" value="Unassembled WGS sequence"/>
</dbReference>
<evidence type="ECO:0000313" key="3">
    <source>
        <dbReference type="EMBL" id="SDD07460.1"/>
    </source>
</evidence>
<dbReference type="InterPro" id="IPR005801">
    <property type="entry name" value="ADC_synthase"/>
</dbReference>
<protein>
    <submittedName>
        <fullName evidence="3">Anthranilate synthase component 1</fullName>
    </submittedName>
</protein>
<reference evidence="3 4" key="1">
    <citation type="submission" date="2016-10" db="EMBL/GenBank/DDBJ databases">
        <authorList>
            <person name="de Groot N.N."/>
        </authorList>
    </citation>
    <scope>NUCLEOTIDE SEQUENCE [LARGE SCALE GENOMIC DNA]</scope>
    <source>
        <strain evidence="3 4">DSM 16957</strain>
    </source>
</reference>
<dbReference type="OrthoDB" id="9803598at2"/>
<evidence type="ECO:0000259" key="1">
    <source>
        <dbReference type="Pfam" id="PF00425"/>
    </source>
</evidence>
<feature type="domain" description="Chorismate-utilising enzyme C-terminal" evidence="1">
    <location>
        <begin position="202"/>
        <end position="457"/>
    </location>
</feature>
<dbReference type="NCBIfam" id="NF006563">
    <property type="entry name" value="PRK09070.1"/>
    <property type="match status" value="1"/>
</dbReference>
<dbReference type="Pfam" id="PF00425">
    <property type="entry name" value="Chorismate_bind"/>
    <property type="match status" value="1"/>
</dbReference>
<dbReference type="RefSeq" id="WP_091237517.1">
    <property type="nucleotide sequence ID" value="NZ_FNAG01000001.1"/>
</dbReference>
<sequence length="529" mass="56214">MHCVLPPAAVDLHAVDLLDLHRAEPDFFPCLLESAAQGGRARYDLLLAAPEGGFALGADGVLRDLDGRILAGGFLDQLDRAFAEARTPARSDGLPFGGGWALLLGYELAAEIEPSVPRLAAPGGLPIALALRCRAAILRDRETGQAQAVVEGDHPQAQALTERLQRAWAKAAEAQLATADAMPAARALPALPPHRLDEADGAAFESGVRRILDYLRAGDVFQVNLSRPWRVSFDAAPAPADLYARLRAANPAPFAGLLAWQDWAVLSSSPERLLSLRSGVAETRPIAGTRPRQPDDALDDARRRAELIGHPKERAEHIMLIDLERNDLGRVCVPGTVEVDELMGLESYAHVHHIVSNVRGRLRPEVGPGQAIAAVFPGGTITGCPKVRCMQIIAELEGEGRGPYTGALGYLDRSGDLDLNILIRSLWLRGAQAGFRAGAGIVVDSEPAAELAETRAKARGVLRAFDQDAPHGVLRAMAAQVSSGQGPVAHPVAEAADALPAALSTAEAMDNLAHRPQPEPAPVHVGRRD</sequence>
<dbReference type="InterPro" id="IPR006805">
    <property type="entry name" value="Anth_synth_I_N"/>
</dbReference>
<dbReference type="AlphaFoldDB" id="A0A1G6RRY0"/>
<dbReference type="Pfam" id="PF04715">
    <property type="entry name" value="Anth_synt_I_N"/>
    <property type="match status" value="1"/>
</dbReference>
<dbReference type="STRING" id="265719.SAMN04488509_10171"/>
<dbReference type="Gene3D" id="3.60.120.10">
    <property type="entry name" value="Anthranilate synthase"/>
    <property type="match status" value="1"/>
</dbReference>
<dbReference type="EMBL" id="FNAG01000001">
    <property type="protein sequence ID" value="SDD07460.1"/>
    <property type="molecule type" value="Genomic_DNA"/>
</dbReference>